<evidence type="ECO:0000256" key="2">
    <source>
        <dbReference type="SAM" id="SignalP"/>
    </source>
</evidence>
<proteinExistence type="predicted"/>
<dbReference type="Pfam" id="PF03797">
    <property type="entry name" value="Autotransporter"/>
    <property type="match status" value="1"/>
</dbReference>
<dbReference type="InterPro" id="IPR014262">
    <property type="entry name" value="HAF_rpt"/>
</dbReference>
<dbReference type="AlphaFoldDB" id="A0A7W6DG13"/>
<keyword evidence="5" id="KW-1185">Reference proteome</keyword>
<dbReference type="RefSeq" id="WP_183955026.1">
    <property type="nucleotide sequence ID" value="NZ_JACIEB010000003.1"/>
</dbReference>
<protein>
    <submittedName>
        <fullName evidence="4">Putative HAF family extracellular repeat protein</fullName>
    </submittedName>
</protein>
<feature type="signal peptide" evidence="2">
    <location>
        <begin position="1"/>
        <end position="24"/>
    </location>
</feature>
<evidence type="ECO:0000256" key="1">
    <source>
        <dbReference type="SAM" id="MobiDB-lite"/>
    </source>
</evidence>
<sequence>MRAMGVAKLLGGLFCAAAALPALAQTDAGIKGHEDIPGLPTPNIGAGFFDLSGDGLTIAGVVRRDPTTYEAYRVTAAGYERLMGMDGHVYVLANGVSEDGSKIAGISQATYSSPSNAVLWEGTTLTVLAHLSPAGSSQSSVANGISGDGHVVVGGSLAGASAYHAVRWTDKGAPQDIHGGGFASSFAQRASRNGAVVVGYGTNATRSNEAFVWNAAGGMTGLGVLASQASDALAISRATDVSADGAVVVGFSQGGNDRSEGFRWTGGGGMVSIGLLSGGNSSRAYAVNADGGVIVGAATRPSTVVPSIQDTLAVRWTQSGGLQTLVDWLTANSVAVGDNSFTEATGVSDDGRVVVGKGQINGHTQQFIARVAGSTGGGGGTGGGGSDGGTGGGTGGGGSDGGTGGGTDGGSDGGTGGGTGVIGMVDYLASLSGSGVSLQTLLNAASITLFGAHHRPLMDFRQDGRNCGWITGDMAGSNRADRRNYSGEVGICRDLGESVRIGFGGGVDSSRLDLGLGGRLETDGYHFVGEIDVQPAGTPLLVSLTGYYADWDVDIARAYQNAASIDISHGKTDARAWAIRGRIDWSNLIGWRDGGFSPYAAFSHARVTMDGFTETGGGFPVMMNRAVSDYDESRLGGRATVPLAKSVKLILSGEWAHRFQSGQPAIGGSIIGIGAFALNAPRSAQDWGRAGMDVDVSLGGSAMVSLSGHAMVGDGEDARLGGSISLRFGF</sequence>
<keyword evidence="2" id="KW-0732">Signal</keyword>
<name>A0A7W6DG13_9SPHN</name>
<dbReference type="InterPro" id="IPR036709">
    <property type="entry name" value="Autotransporte_beta_dom_sf"/>
</dbReference>
<dbReference type="NCBIfam" id="TIGR02913">
    <property type="entry name" value="HAF_rpt"/>
    <property type="match status" value="1"/>
</dbReference>
<evidence type="ECO:0000259" key="3">
    <source>
        <dbReference type="PROSITE" id="PS51208"/>
    </source>
</evidence>
<comment type="caution">
    <text evidence="4">The sequence shown here is derived from an EMBL/GenBank/DDBJ whole genome shotgun (WGS) entry which is preliminary data.</text>
</comment>
<evidence type="ECO:0000313" key="4">
    <source>
        <dbReference type="EMBL" id="MBB3981924.1"/>
    </source>
</evidence>
<dbReference type="SMART" id="SM00869">
    <property type="entry name" value="Autotransporter"/>
    <property type="match status" value="1"/>
</dbReference>
<dbReference type="SUPFAM" id="SSF103515">
    <property type="entry name" value="Autotransporter"/>
    <property type="match status" value="1"/>
</dbReference>
<feature type="compositionally biased region" description="Gly residues" evidence="1">
    <location>
        <begin position="374"/>
        <end position="415"/>
    </location>
</feature>
<organism evidence="4 5">
    <name type="scientific">Sphingobium fontiphilum</name>
    <dbReference type="NCBI Taxonomy" id="944425"/>
    <lineage>
        <taxon>Bacteria</taxon>
        <taxon>Pseudomonadati</taxon>
        <taxon>Pseudomonadota</taxon>
        <taxon>Alphaproteobacteria</taxon>
        <taxon>Sphingomonadales</taxon>
        <taxon>Sphingomonadaceae</taxon>
        <taxon>Sphingobium</taxon>
    </lineage>
</organism>
<feature type="region of interest" description="Disordered" evidence="1">
    <location>
        <begin position="371"/>
        <end position="415"/>
    </location>
</feature>
<feature type="domain" description="Autotransporter" evidence="3">
    <location>
        <begin position="429"/>
        <end position="730"/>
    </location>
</feature>
<feature type="chain" id="PRO_5031557835" evidence="2">
    <location>
        <begin position="25"/>
        <end position="730"/>
    </location>
</feature>
<dbReference type="Proteomes" id="UP000552757">
    <property type="component" value="Unassembled WGS sequence"/>
</dbReference>
<gene>
    <name evidence="4" type="ORF">GGR44_001583</name>
</gene>
<dbReference type="PROSITE" id="PS51208">
    <property type="entry name" value="AUTOTRANSPORTER"/>
    <property type="match status" value="1"/>
</dbReference>
<evidence type="ECO:0000313" key="5">
    <source>
        <dbReference type="Proteomes" id="UP000552757"/>
    </source>
</evidence>
<dbReference type="EMBL" id="JACIEB010000003">
    <property type="protein sequence ID" value="MBB3981924.1"/>
    <property type="molecule type" value="Genomic_DNA"/>
</dbReference>
<dbReference type="Gene3D" id="2.40.128.130">
    <property type="entry name" value="Autotransporter beta-domain"/>
    <property type="match status" value="1"/>
</dbReference>
<reference evidence="4 5" key="1">
    <citation type="submission" date="2020-08" db="EMBL/GenBank/DDBJ databases">
        <title>Genomic Encyclopedia of Type Strains, Phase IV (KMG-IV): sequencing the most valuable type-strain genomes for metagenomic binning, comparative biology and taxonomic classification.</title>
        <authorList>
            <person name="Goeker M."/>
        </authorList>
    </citation>
    <scope>NUCLEOTIDE SEQUENCE [LARGE SCALE GENOMIC DNA]</scope>
    <source>
        <strain evidence="4 5">DSM 29348</strain>
    </source>
</reference>
<dbReference type="InterPro" id="IPR005546">
    <property type="entry name" value="Autotransporte_beta"/>
</dbReference>
<accession>A0A7W6DG13</accession>